<name>K7ZFN8_BDEBC</name>
<feature type="coiled-coil region" evidence="1">
    <location>
        <begin position="137"/>
        <end position="185"/>
    </location>
</feature>
<dbReference type="PATRIC" id="fig|1069642.3.peg.1971"/>
<evidence type="ECO:0000313" key="4">
    <source>
        <dbReference type="Proteomes" id="UP000010074"/>
    </source>
</evidence>
<dbReference type="KEGG" id="bbat:Bdt_1995"/>
<dbReference type="EMBL" id="CP002930">
    <property type="protein sequence ID" value="AFY01682.1"/>
    <property type="molecule type" value="Genomic_DNA"/>
</dbReference>
<sequence length="206" mass="23917">MKYNGPEGVCMQGEVQEPDQDQLQKGAFDEGFIEDDLNPRSKTSLRMNYEAQVTVIQRQIGNLEQIRGDLGLSQRKISQLLMVDPSSWTRWVKQGDEAPPHIWRALQWYLALREKIPGLTPNYFLGSSPQVLHQRALQEVDLERQARREEIEKLSLELRGVFSEREKLKSELQELKKDLKFHRNISIVVLLIGLAWAGVFFFWKGL</sequence>
<reference evidence="3 4" key="1">
    <citation type="journal article" date="2012" name="BMC Genomics">
        <title>Genome analysis of a simultaneously predatory and prey-independent, novel Bdellovibrio bacteriovorus from the River Tiber, supports in silico predictions of both ancient and recent lateral gene transfer from diverse bacteria.</title>
        <authorList>
            <person name="Hobley L."/>
            <person name="Lerner T.R."/>
            <person name="Williams L.E."/>
            <person name="Lambert C."/>
            <person name="Till R."/>
            <person name="Milner D.S."/>
            <person name="Basford S.M."/>
            <person name="Capeness M.J."/>
            <person name="Fenton A.K."/>
            <person name="Atterbury R.J."/>
            <person name="Harris M.A."/>
            <person name="Sockett R.E."/>
        </authorList>
    </citation>
    <scope>NUCLEOTIDE SEQUENCE [LARGE SCALE GENOMIC DNA]</scope>
    <source>
        <strain evidence="3 4">Tiberius</strain>
    </source>
</reference>
<organism evidence="3 4">
    <name type="scientific">Bdellovibrio bacteriovorus str. Tiberius</name>
    <dbReference type="NCBI Taxonomy" id="1069642"/>
    <lineage>
        <taxon>Bacteria</taxon>
        <taxon>Pseudomonadati</taxon>
        <taxon>Bdellovibrionota</taxon>
        <taxon>Bdellovibrionia</taxon>
        <taxon>Bdellovibrionales</taxon>
        <taxon>Pseudobdellovibrionaceae</taxon>
        <taxon>Bdellovibrio</taxon>
    </lineage>
</organism>
<protein>
    <submittedName>
        <fullName evidence="3">Uncharacterized protein</fullName>
    </submittedName>
</protein>
<keyword evidence="2" id="KW-0812">Transmembrane</keyword>
<dbReference type="AlphaFoldDB" id="K7ZFN8"/>
<proteinExistence type="predicted"/>
<dbReference type="Proteomes" id="UP000010074">
    <property type="component" value="Chromosome"/>
</dbReference>
<evidence type="ECO:0000256" key="2">
    <source>
        <dbReference type="SAM" id="Phobius"/>
    </source>
</evidence>
<dbReference type="STRING" id="1069642.Bdt_1995"/>
<evidence type="ECO:0000256" key="1">
    <source>
        <dbReference type="SAM" id="Coils"/>
    </source>
</evidence>
<accession>K7ZFN8</accession>
<feature type="transmembrane region" description="Helical" evidence="2">
    <location>
        <begin position="185"/>
        <end position="203"/>
    </location>
</feature>
<gene>
    <name evidence="3" type="ORF">Bdt_1995</name>
</gene>
<keyword evidence="2" id="KW-1133">Transmembrane helix</keyword>
<keyword evidence="2" id="KW-0472">Membrane</keyword>
<evidence type="ECO:0000313" key="3">
    <source>
        <dbReference type="EMBL" id="AFY01682.1"/>
    </source>
</evidence>
<dbReference type="HOGENOM" id="CLU_1387905_0_0_7"/>
<keyword evidence="1" id="KW-0175">Coiled coil</keyword>